<proteinExistence type="predicted"/>
<dbReference type="EMBL" id="JZWI01000048">
    <property type="protein sequence ID" value="KLN52610.1"/>
    <property type="molecule type" value="Genomic_DNA"/>
</dbReference>
<sequence>MTSEKVNAELSKDPRIGACVYLLHGLLQRLEQQRPGLIADMTEGVVYDRAAMNPEASASAAHGCEIADEALRMLRLMSEQMKLTQPPAPDA</sequence>
<name>A0A0H2M6C5_VARPD</name>
<dbReference type="AlphaFoldDB" id="A0A0H2M6C5"/>
<protein>
    <submittedName>
        <fullName evidence="1">Uncharacterized protein</fullName>
    </submittedName>
</protein>
<dbReference type="PATRIC" id="fig|34073.19.peg.6412"/>
<reference evidence="1 2" key="1">
    <citation type="submission" date="2015-03" db="EMBL/GenBank/DDBJ databases">
        <title>Genome sequence of Variovorax paradoxus TBEA6.</title>
        <authorList>
            <person name="Poehlein A."/>
            <person name="Schuldes J."/>
            <person name="Wuebbeler J.H."/>
            <person name="Hiessl S."/>
            <person name="Steinbuechel A."/>
            <person name="Daniel R."/>
        </authorList>
    </citation>
    <scope>NUCLEOTIDE SEQUENCE [LARGE SCALE GENOMIC DNA]</scope>
    <source>
        <strain evidence="1 2">TBEA6</strain>
    </source>
</reference>
<keyword evidence="2" id="KW-1185">Reference proteome</keyword>
<evidence type="ECO:0000313" key="1">
    <source>
        <dbReference type="EMBL" id="KLN52610.1"/>
    </source>
</evidence>
<dbReference type="Proteomes" id="UP000035170">
    <property type="component" value="Unassembled WGS sequence"/>
</dbReference>
<evidence type="ECO:0000313" key="2">
    <source>
        <dbReference type="Proteomes" id="UP000035170"/>
    </source>
</evidence>
<dbReference type="RefSeq" id="WP_053063399.1">
    <property type="nucleotide sequence ID" value="NZ_JZWI01000048.1"/>
</dbReference>
<organism evidence="1 2">
    <name type="scientific">Variovorax paradoxus</name>
    <dbReference type="NCBI Taxonomy" id="34073"/>
    <lineage>
        <taxon>Bacteria</taxon>
        <taxon>Pseudomonadati</taxon>
        <taxon>Pseudomonadota</taxon>
        <taxon>Betaproteobacteria</taxon>
        <taxon>Burkholderiales</taxon>
        <taxon>Comamonadaceae</taxon>
        <taxon>Variovorax</taxon>
    </lineage>
</organism>
<accession>A0A0H2M6C5</accession>
<comment type="caution">
    <text evidence="1">The sequence shown here is derived from an EMBL/GenBank/DDBJ whole genome shotgun (WGS) entry which is preliminary data.</text>
</comment>
<gene>
    <name evidence="1" type="ORF">VPARA_62340</name>
</gene>